<name>A2BW97_PROM5</name>
<dbReference type="EMBL" id="CP000552">
    <property type="protein sequence ID" value="ABM72058.1"/>
    <property type="molecule type" value="Genomic_DNA"/>
</dbReference>
<accession>A2BW97</accession>
<dbReference type="Proteomes" id="UP000001589">
    <property type="component" value="Chromosome"/>
</dbReference>
<dbReference type="AlphaFoldDB" id="A2BW97"/>
<dbReference type="KEGG" id="pmc:P9515_08511"/>
<evidence type="ECO:0000313" key="2">
    <source>
        <dbReference type="Proteomes" id="UP000001589"/>
    </source>
</evidence>
<organism evidence="1 2">
    <name type="scientific">Prochlorococcus marinus (strain MIT 9515)</name>
    <dbReference type="NCBI Taxonomy" id="167542"/>
    <lineage>
        <taxon>Bacteria</taxon>
        <taxon>Bacillati</taxon>
        <taxon>Cyanobacteriota</taxon>
        <taxon>Cyanophyceae</taxon>
        <taxon>Synechococcales</taxon>
        <taxon>Prochlorococcaceae</taxon>
        <taxon>Prochlorococcus</taxon>
    </lineage>
</organism>
<dbReference type="HOGENOM" id="CLU_187670_2_0_3"/>
<evidence type="ECO:0008006" key="3">
    <source>
        <dbReference type="Google" id="ProtNLM"/>
    </source>
</evidence>
<proteinExistence type="predicted"/>
<dbReference type="RefSeq" id="WP_011820163.1">
    <property type="nucleotide sequence ID" value="NC_008817.1"/>
</dbReference>
<dbReference type="GeneID" id="60201946"/>
<protein>
    <recommendedName>
        <fullName evidence="3">Protein family PM-1</fullName>
    </recommendedName>
</protein>
<sequence length="68" mass="8171">MSASKREEVSSHLRYIRQELREMHQMLIKDDLLPDISEAKEIHAQLDALFELLSDKRKKKIKNEFENF</sequence>
<dbReference type="OrthoDB" id="541412at2"/>
<evidence type="ECO:0000313" key="1">
    <source>
        <dbReference type="EMBL" id="ABM72058.1"/>
    </source>
</evidence>
<reference evidence="1 2" key="1">
    <citation type="journal article" date="2007" name="PLoS Genet.">
        <title>Patterns and implications of gene gain and loss in the evolution of Prochlorococcus.</title>
        <authorList>
            <person name="Kettler G.C."/>
            <person name="Martiny A.C."/>
            <person name="Huang K."/>
            <person name="Zucker J."/>
            <person name="Coleman M.L."/>
            <person name="Rodrigue S."/>
            <person name="Chen F."/>
            <person name="Lapidus A."/>
            <person name="Ferriera S."/>
            <person name="Johnson J."/>
            <person name="Steglich C."/>
            <person name="Church G.M."/>
            <person name="Richardson P."/>
            <person name="Chisholm S.W."/>
        </authorList>
    </citation>
    <scope>NUCLEOTIDE SEQUENCE [LARGE SCALE GENOMIC DNA]</scope>
    <source>
        <strain evidence="1 2">MIT 9515</strain>
    </source>
</reference>
<gene>
    <name evidence="1" type="ordered locus">P9515_08511</name>
</gene>